<dbReference type="Proteomes" id="UP001056374">
    <property type="component" value="Chromosome"/>
</dbReference>
<evidence type="ECO:0000313" key="3">
    <source>
        <dbReference type="Proteomes" id="UP001056374"/>
    </source>
</evidence>
<organism evidence="2 3">
    <name type="scientific">Streptomyces phaeoluteigriseus</name>
    <dbReference type="NCBI Taxonomy" id="114686"/>
    <lineage>
        <taxon>Bacteria</taxon>
        <taxon>Bacillati</taxon>
        <taxon>Actinomycetota</taxon>
        <taxon>Actinomycetes</taxon>
        <taxon>Kitasatosporales</taxon>
        <taxon>Streptomycetaceae</taxon>
        <taxon>Streptomyces</taxon>
        <taxon>Streptomyces aurantiacus group</taxon>
    </lineage>
</organism>
<evidence type="ECO:0000313" key="2">
    <source>
        <dbReference type="EMBL" id="USQ85541.1"/>
    </source>
</evidence>
<proteinExistence type="predicted"/>
<evidence type="ECO:0000256" key="1">
    <source>
        <dbReference type="SAM" id="MobiDB-lite"/>
    </source>
</evidence>
<reference evidence="2" key="1">
    <citation type="submission" date="2022-06" db="EMBL/GenBank/DDBJ databases">
        <title>Complete genome sequence of soil microorganisms Streptomyces sp. Qhu-M197 isolated from Alpine meadows habitats on the Tibetan Plateau.</title>
        <authorList>
            <person name="Zhang B."/>
            <person name="Xiang X."/>
            <person name="Fan J."/>
        </authorList>
    </citation>
    <scope>NUCLEOTIDE SEQUENCE</scope>
    <source>
        <strain evidence="2">Qhu-M197</strain>
    </source>
</reference>
<protein>
    <submittedName>
        <fullName evidence="2">Uncharacterized protein</fullName>
    </submittedName>
</protein>
<accession>A0ABY4Z9A1</accession>
<gene>
    <name evidence="2" type="ORF">NFX46_18235</name>
</gene>
<sequence length="60" mass="6448">MPEIERFVVEHSNHGIAVTDDVPITDLGPRLFDLGAYLGEPSGTVSAEPGKPTTKTRTAR</sequence>
<feature type="region of interest" description="Disordered" evidence="1">
    <location>
        <begin position="40"/>
        <end position="60"/>
    </location>
</feature>
<dbReference type="RefSeq" id="WP_252550658.1">
    <property type="nucleotide sequence ID" value="NZ_CP099468.1"/>
</dbReference>
<keyword evidence="3" id="KW-1185">Reference proteome</keyword>
<name>A0ABY4Z9A1_9ACTN</name>
<dbReference type="EMBL" id="CP099468">
    <property type="protein sequence ID" value="USQ85541.1"/>
    <property type="molecule type" value="Genomic_DNA"/>
</dbReference>